<dbReference type="STRING" id="1423726.FC07_GL001211"/>
<dbReference type="Proteomes" id="UP000051461">
    <property type="component" value="Unassembled WGS sequence"/>
</dbReference>
<evidence type="ECO:0000313" key="2">
    <source>
        <dbReference type="Proteomes" id="UP000051461"/>
    </source>
</evidence>
<comment type="caution">
    <text evidence="1">The sequence shown here is derived from an EMBL/GenBank/DDBJ whole genome shotgun (WGS) entry which is preliminary data.</text>
</comment>
<name>A0A0R1GQ07_9LACO</name>
<sequence length="65" mass="7583">MTLKKGRQLRVVGLFGSCYFNFVKITHHLTAILKCFYNFHLNRLTKAAIQIRNNLKIGIAFFCHL</sequence>
<reference evidence="1 2" key="1">
    <citation type="journal article" date="2015" name="Genome Announc.">
        <title>Expanding the biotechnology potential of lactobacilli through comparative genomics of 213 strains and associated genera.</title>
        <authorList>
            <person name="Sun Z."/>
            <person name="Harris H.M."/>
            <person name="McCann A."/>
            <person name="Guo C."/>
            <person name="Argimon S."/>
            <person name="Zhang W."/>
            <person name="Yang X."/>
            <person name="Jeffery I.B."/>
            <person name="Cooney J.C."/>
            <person name="Kagawa T.F."/>
            <person name="Liu W."/>
            <person name="Song Y."/>
            <person name="Salvetti E."/>
            <person name="Wrobel A."/>
            <person name="Rasinkangas P."/>
            <person name="Parkhill J."/>
            <person name="Rea M.C."/>
            <person name="O'Sullivan O."/>
            <person name="Ritari J."/>
            <person name="Douillard F.P."/>
            <person name="Paul Ross R."/>
            <person name="Yang R."/>
            <person name="Briner A.E."/>
            <person name="Felis G.E."/>
            <person name="de Vos W.M."/>
            <person name="Barrangou R."/>
            <person name="Klaenhammer T.R."/>
            <person name="Caufield P.W."/>
            <person name="Cui Y."/>
            <person name="Zhang H."/>
            <person name="O'Toole P.W."/>
        </authorList>
    </citation>
    <scope>NUCLEOTIDE SEQUENCE [LARGE SCALE GENOMIC DNA]</scope>
    <source>
        <strain evidence="1 2">DSM 20003</strain>
    </source>
</reference>
<organism evidence="1 2">
    <name type="scientific">Loigolactobacillus bifermentans DSM 20003</name>
    <dbReference type="NCBI Taxonomy" id="1423726"/>
    <lineage>
        <taxon>Bacteria</taxon>
        <taxon>Bacillati</taxon>
        <taxon>Bacillota</taxon>
        <taxon>Bacilli</taxon>
        <taxon>Lactobacillales</taxon>
        <taxon>Lactobacillaceae</taxon>
        <taxon>Loigolactobacillus</taxon>
    </lineage>
</organism>
<dbReference type="EMBL" id="AZDA01000116">
    <property type="protein sequence ID" value="KRK33450.1"/>
    <property type="molecule type" value="Genomic_DNA"/>
</dbReference>
<evidence type="ECO:0000313" key="1">
    <source>
        <dbReference type="EMBL" id="KRK33450.1"/>
    </source>
</evidence>
<proteinExistence type="predicted"/>
<gene>
    <name evidence="1" type="ORF">FC07_GL001211</name>
</gene>
<keyword evidence="2" id="KW-1185">Reference proteome</keyword>
<accession>A0A0R1GQ07</accession>
<dbReference type="PATRIC" id="fig|1423726.3.peg.1258"/>
<protein>
    <submittedName>
        <fullName evidence="1">Uncharacterized protein</fullName>
    </submittedName>
</protein>
<dbReference type="AlphaFoldDB" id="A0A0R1GQ07"/>